<evidence type="ECO:0000313" key="2">
    <source>
        <dbReference type="EMBL" id="KJZ08292.1"/>
    </source>
</evidence>
<evidence type="ECO:0000259" key="1">
    <source>
        <dbReference type="Pfam" id="PF01755"/>
    </source>
</evidence>
<dbReference type="GO" id="GO:0016740">
    <property type="term" value="F:transferase activity"/>
    <property type="evidence" value="ECO:0007669"/>
    <property type="project" value="UniProtKB-KW"/>
</dbReference>
<dbReference type="AlphaFoldDB" id="A0A0F4QNR7"/>
<gene>
    <name evidence="2" type="ORF">TW77_12830</name>
</gene>
<name>A0A0F4QNR7_9GAMM</name>
<sequence>MTQPPIFIINMDGCEDRWQSTYTRLREVGLDATRFPATNGKLLSESEVTAWYNHSENRKRYHRHLTPGEIGCYISHYRIYEKVVNENIPYALVLEDDLHIEDSLAPLLSLFSDIEGWDMVKLSDNRANPFVDQTVLNQNFKMGNYKKVPNGAQGYLISLDGAKKLIKRKPFFRPVDVDFQFHGELGLRIIGIKPYPISEDISFESAIENINQGRHSNRSTFLRNIKHRVRMYIQRQSRSADLKKVTFK</sequence>
<comment type="caution">
    <text evidence="2">The sequence shown here is derived from an EMBL/GenBank/DDBJ whole genome shotgun (WGS) entry which is preliminary data.</text>
</comment>
<dbReference type="CDD" id="cd06532">
    <property type="entry name" value="Glyco_transf_25"/>
    <property type="match status" value="1"/>
</dbReference>
<keyword evidence="3" id="KW-1185">Reference proteome</keyword>
<dbReference type="InterPro" id="IPR002654">
    <property type="entry name" value="Glyco_trans_25"/>
</dbReference>
<accession>A0A0F4QNR7</accession>
<protein>
    <submittedName>
        <fullName evidence="2">Glycosyl transferase family 25</fullName>
    </submittedName>
</protein>
<organism evidence="2 3">
    <name type="scientific">Pseudoalteromonas rubra</name>
    <dbReference type="NCBI Taxonomy" id="43658"/>
    <lineage>
        <taxon>Bacteria</taxon>
        <taxon>Pseudomonadati</taxon>
        <taxon>Pseudomonadota</taxon>
        <taxon>Gammaproteobacteria</taxon>
        <taxon>Alteromonadales</taxon>
        <taxon>Pseudoalteromonadaceae</taxon>
        <taxon>Pseudoalteromonas</taxon>
    </lineage>
</organism>
<dbReference type="PATRIC" id="fig|43658.5.peg.2713"/>
<dbReference type="Pfam" id="PF01755">
    <property type="entry name" value="Glyco_transf_25"/>
    <property type="match status" value="1"/>
</dbReference>
<dbReference type="RefSeq" id="WP_046005377.1">
    <property type="nucleotide sequence ID" value="NZ_JXYA01000027.1"/>
</dbReference>
<keyword evidence="2" id="KW-0808">Transferase</keyword>
<proteinExistence type="predicted"/>
<feature type="domain" description="Glycosyl transferase family 25" evidence="1">
    <location>
        <begin position="4"/>
        <end position="171"/>
    </location>
</feature>
<dbReference type="OrthoDB" id="9816113at2"/>
<evidence type="ECO:0000313" key="3">
    <source>
        <dbReference type="Proteomes" id="UP000033452"/>
    </source>
</evidence>
<dbReference type="Proteomes" id="UP000033452">
    <property type="component" value="Unassembled WGS sequence"/>
</dbReference>
<dbReference type="EMBL" id="JXYA01000027">
    <property type="protein sequence ID" value="KJZ08292.1"/>
    <property type="molecule type" value="Genomic_DNA"/>
</dbReference>
<reference evidence="2 3" key="1">
    <citation type="journal article" date="2015" name="BMC Genomics">
        <title>Genome mining reveals unlocked bioactive potential of marine Gram-negative bacteria.</title>
        <authorList>
            <person name="Machado H."/>
            <person name="Sonnenschein E.C."/>
            <person name="Melchiorsen J."/>
            <person name="Gram L."/>
        </authorList>
    </citation>
    <scope>NUCLEOTIDE SEQUENCE [LARGE SCALE GENOMIC DNA]</scope>
    <source>
        <strain evidence="2 3">S2471</strain>
    </source>
</reference>